<comment type="caution">
    <text evidence="1">The sequence shown here is derived from an EMBL/GenBank/DDBJ whole genome shotgun (WGS) entry which is preliminary data.</text>
</comment>
<dbReference type="InterPro" id="IPR046196">
    <property type="entry name" value="DUF6228"/>
</dbReference>
<evidence type="ECO:0000313" key="2">
    <source>
        <dbReference type="Proteomes" id="UP001500751"/>
    </source>
</evidence>
<dbReference type="Pfam" id="PF19739">
    <property type="entry name" value="DUF6228"/>
    <property type="match status" value="1"/>
</dbReference>
<protein>
    <submittedName>
        <fullName evidence="1">DUF6228 family protein</fullName>
    </submittedName>
</protein>
<name>A0ABP5GRZ3_9ACTN</name>
<proteinExistence type="predicted"/>
<sequence length="148" mass="16923">MGMHLEDRAESEEIVIRCQEDRSTRVRLFDPVGQGEDELAFGIEVQAEGLHARLEHVEVHAWQSEFLSTFLAGLAADFRGWDGERLWHTNHLTLSATFRSGGHVRLLWTLRYSSGMPESWQVSAATWLEAGEQLTEVAEQAREFLRGW</sequence>
<reference evidence="2" key="1">
    <citation type="journal article" date="2019" name="Int. J. Syst. Evol. Microbiol.">
        <title>The Global Catalogue of Microorganisms (GCM) 10K type strain sequencing project: providing services to taxonomists for standard genome sequencing and annotation.</title>
        <authorList>
            <consortium name="The Broad Institute Genomics Platform"/>
            <consortium name="The Broad Institute Genome Sequencing Center for Infectious Disease"/>
            <person name="Wu L."/>
            <person name="Ma J."/>
        </authorList>
    </citation>
    <scope>NUCLEOTIDE SEQUENCE [LARGE SCALE GENOMIC DNA]</scope>
    <source>
        <strain evidence="2">JCM 16014</strain>
    </source>
</reference>
<evidence type="ECO:0000313" key="1">
    <source>
        <dbReference type="EMBL" id="GAA2052300.1"/>
    </source>
</evidence>
<organism evidence="1 2">
    <name type="scientific">Catenulispora yoronensis</name>
    <dbReference type="NCBI Taxonomy" id="450799"/>
    <lineage>
        <taxon>Bacteria</taxon>
        <taxon>Bacillati</taxon>
        <taxon>Actinomycetota</taxon>
        <taxon>Actinomycetes</taxon>
        <taxon>Catenulisporales</taxon>
        <taxon>Catenulisporaceae</taxon>
        <taxon>Catenulispora</taxon>
    </lineage>
</organism>
<dbReference type="Proteomes" id="UP001500751">
    <property type="component" value="Unassembled WGS sequence"/>
</dbReference>
<keyword evidence="2" id="KW-1185">Reference proteome</keyword>
<accession>A0ABP5GRZ3</accession>
<gene>
    <name evidence="1" type="ORF">GCM10009839_69550</name>
</gene>
<dbReference type="EMBL" id="BAAAQN010000053">
    <property type="protein sequence ID" value="GAA2052300.1"/>
    <property type="molecule type" value="Genomic_DNA"/>
</dbReference>